<name>A0A4Z2FVB0_9TELE</name>
<evidence type="ECO:0000313" key="3">
    <source>
        <dbReference type="Proteomes" id="UP000314294"/>
    </source>
</evidence>
<accession>A0A4Z2FVB0</accession>
<sequence>MTCHSQSRLDLIKLMKPTESHLKPTGDAFHVSDADRLANPPDATARKNDIWCYLNDVVQSRVIFPKSKLPPWFPTRRPRPGTGPPAPVRGRRARFPRRPA</sequence>
<comment type="caution">
    <text evidence="2">The sequence shown here is derived from an EMBL/GenBank/DDBJ whole genome shotgun (WGS) entry which is preliminary data.</text>
</comment>
<organism evidence="2 3">
    <name type="scientific">Liparis tanakae</name>
    <name type="common">Tanaka's snailfish</name>
    <dbReference type="NCBI Taxonomy" id="230148"/>
    <lineage>
        <taxon>Eukaryota</taxon>
        <taxon>Metazoa</taxon>
        <taxon>Chordata</taxon>
        <taxon>Craniata</taxon>
        <taxon>Vertebrata</taxon>
        <taxon>Euteleostomi</taxon>
        <taxon>Actinopterygii</taxon>
        <taxon>Neopterygii</taxon>
        <taxon>Teleostei</taxon>
        <taxon>Neoteleostei</taxon>
        <taxon>Acanthomorphata</taxon>
        <taxon>Eupercaria</taxon>
        <taxon>Perciformes</taxon>
        <taxon>Cottioidei</taxon>
        <taxon>Cottales</taxon>
        <taxon>Liparidae</taxon>
        <taxon>Liparis</taxon>
    </lineage>
</organism>
<evidence type="ECO:0000256" key="1">
    <source>
        <dbReference type="SAM" id="MobiDB-lite"/>
    </source>
</evidence>
<dbReference type="Proteomes" id="UP000314294">
    <property type="component" value="Unassembled WGS sequence"/>
</dbReference>
<evidence type="ECO:0000313" key="2">
    <source>
        <dbReference type="EMBL" id="TNN45119.1"/>
    </source>
</evidence>
<dbReference type="EMBL" id="SRLO01000865">
    <property type="protein sequence ID" value="TNN45119.1"/>
    <property type="molecule type" value="Genomic_DNA"/>
</dbReference>
<keyword evidence="3" id="KW-1185">Reference proteome</keyword>
<feature type="compositionally biased region" description="Basic residues" evidence="1">
    <location>
        <begin position="89"/>
        <end position="100"/>
    </location>
</feature>
<proteinExistence type="predicted"/>
<dbReference type="AlphaFoldDB" id="A0A4Z2FVB0"/>
<reference evidence="2 3" key="1">
    <citation type="submission" date="2019-03" db="EMBL/GenBank/DDBJ databases">
        <title>First draft genome of Liparis tanakae, snailfish: a comprehensive survey of snailfish specific genes.</title>
        <authorList>
            <person name="Kim W."/>
            <person name="Song I."/>
            <person name="Jeong J.-H."/>
            <person name="Kim D."/>
            <person name="Kim S."/>
            <person name="Ryu S."/>
            <person name="Song J.Y."/>
            <person name="Lee S.K."/>
        </authorList>
    </citation>
    <scope>NUCLEOTIDE SEQUENCE [LARGE SCALE GENOMIC DNA]</scope>
    <source>
        <tissue evidence="2">Muscle</tissue>
    </source>
</reference>
<protein>
    <submittedName>
        <fullName evidence="2">Uncharacterized protein</fullName>
    </submittedName>
</protein>
<gene>
    <name evidence="2" type="ORF">EYF80_044658</name>
</gene>
<feature type="region of interest" description="Disordered" evidence="1">
    <location>
        <begin position="69"/>
        <end position="100"/>
    </location>
</feature>